<gene>
    <name evidence="1" type="ORF">HPBE_LOCUS25076</name>
</gene>
<evidence type="ECO:0000313" key="1">
    <source>
        <dbReference type="EMBL" id="VDP48961.1"/>
    </source>
</evidence>
<keyword evidence="2" id="KW-1185">Reference proteome</keyword>
<name>A0A183GQV7_HELPZ</name>
<dbReference type="AlphaFoldDB" id="A0A183GQV7"/>
<accession>A0A183GQV7</accession>
<dbReference type="Proteomes" id="UP000050761">
    <property type="component" value="Unassembled WGS sequence"/>
</dbReference>
<evidence type="ECO:0000313" key="2">
    <source>
        <dbReference type="Proteomes" id="UP000050761"/>
    </source>
</evidence>
<protein>
    <submittedName>
        <fullName evidence="3">DOMON domain-containing protein</fullName>
    </submittedName>
</protein>
<dbReference type="EMBL" id="UZAH01037305">
    <property type="protein sequence ID" value="VDP48961.1"/>
    <property type="molecule type" value="Genomic_DNA"/>
</dbReference>
<organism evidence="2 3">
    <name type="scientific">Heligmosomoides polygyrus</name>
    <name type="common">Parasitic roundworm</name>
    <dbReference type="NCBI Taxonomy" id="6339"/>
    <lineage>
        <taxon>Eukaryota</taxon>
        <taxon>Metazoa</taxon>
        <taxon>Ecdysozoa</taxon>
        <taxon>Nematoda</taxon>
        <taxon>Chromadorea</taxon>
        <taxon>Rhabditida</taxon>
        <taxon>Rhabditina</taxon>
        <taxon>Rhabditomorpha</taxon>
        <taxon>Strongyloidea</taxon>
        <taxon>Heligmosomidae</taxon>
        <taxon>Heligmosomoides</taxon>
    </lineage>
</organism>
<dbReference type="WBParaSite" id="HPBE_0002507701-mRNA-1">
    <property type="protein sequence ID" value="HPBE_0002507701-mRNA-1"/>
    <property type="gene ID" value="HPBE_0002507701"/>
</dbReference>
<dbReference type="OrthoDB" id="6372137at2759"/>
<accession>A0A3P8DY63</accession>
<sequence length="183" mass="20310">MVKSMCSTGTKKQQQPKSAANKSPKFIVVITNLLQAALKVEGNGAWLALGISKDDIMGNDTVLECRFPKKGKGSVGLSHNLRVTNEPLPEATQMLLKDSYTEERDGRALCGAEWMLDNTMLEAKEKKLMHRITSGKYNLLFAFGELDKALKKKSHEIVGDGAPWRSIEQTRFCNHCTAQIVDE</sequence>
<proteinExistence type="predicted"/>
<evidence type="ECO:0000313" key="3">
    <source>
        <dbReference type="WBParaSite" id="HPBE_0002507701-mRNA-1"/>
    </source>
</evidence>
<reference evidence="1 2" key="1">
    <citation type="submission" date="2018-11" db="EMBL/GenBank/DDBJ databases">
        <authorList>
            <consortium name="Pathogen Informatics"/>
        </authorList>
    </citation>
    <scope>NUCLEOTIDE SEQUENCE [LARGE SCALE GENOMIC DNA]</scope>
</reference>
<reference evidence="3" key="2">
    <citation type="submission" date="2019-09" db="UniProtKB">
        <authorList>
            <consortium name="WormBaseParasite"/>
        </authorList>
    </citation>
    <scope>IDENTIFICATION</scope>
</reference>